<dbReference type="GO" id="GO:0016887">
    <property type="term" value="F:ATP hydrolysis activity"/>
    <property type="evidence" value="ECO:0007669"/>
    <property type="project" value="InterPro"/>
</dbReference>
<dbReference type="SMART" id="SM00382">
    <property type="entry name" value="AAA"/>
    <property type="match status" value="2"/>
</dbReference>
<evidence type="ECO:0000259" key="12">
    <source>
        <dbReference type="PROSITE" id="PS50893"/>
    </source>
</evidence>
<evidence type="ECO:0000256" key="6">
    <source>
        <dbReference type="ARBA" id="ARBA00022840"/>
    </source>
</evidence>
<evidence type="ECO:0000256" key="5">
    <source>
        <dbReference type="ARBA" id="ARBA00022741"/>
    </source>
</evidence>
<evidence type="ECO:0000256" key="9">
    <source>
        <dbReference type="SAM" id="MobiDB-lite"/>
    </source>
</evidence>
<keyword evidence="11" id="KW-0732">Signal</keyword>
<dbReference type="CDD" id="cd03244">
    <property type="entry name" value="ABCC_MRP_domain2"/>
    <property type="match status" value="1"/>
</dbReference>
<feature type="compositionally biased region" description="Basic and acidic residues" evidence="9">
    <location>
        <begin position="407"/>
        <end position="430"/>
    </location>
</feature>
<keyword evidence="5" id="KW-0547">Nucleotide-binding</keyword>
<keyword evidence="6" id="KW-0067">ATP-binding</keyword>
<dbReference type="CDD" id="cd18580">
    <property type="entry name" value="ABC_6TM_ABCC_D2"/>
    <property type="match status" value="1"/>
</dbReference>
<dbReference type="GO" id="GO:0005524">
    <property type="term" value="F:ATP binding"/>
    <property type="evidence" value="ECO:0007669"/>
    <property type="project" value="UniProtKB-KW"/>
</dbReference>
<dbReference type="eggNOG" id="KOG0054">
    <property type="taxonomic scope" value="Eukaryota"/>
</dbReference>
<evidence type="ECO:0000256" key="8">
    <source>
        <dbReference type="ARBA" id="ARBA00023136"/>
    </source>
</evidence>
<dbReference type="FunFam" id="3.40.50.300:FF:000838">
    <property type="entry name" value="ABC multidrug transporter (Eurofung)"/>
    <property type="match status" value="1"/>
</dbReference>
<dbReference type="Gene3D" id="3.40.50.300">
    <property type="entry name" value="P-loop containing nucleotide triphosphate hydrolases"/>
    <property type="match status" value="2"/>
</dbReference>
<feature type="transmembrane region" description="Helical" evidence="10">
    <location>
        <begin position="776"/>
        <end position="801"/>
    </location>
</feature>
<dbReference type="PANTHER" id="PTHR24223:SF399">
    <property type="entry name" value="ABC TRANSPORTER ATNG"/>
    <property type="match status" value="1"/>
</dbReference>
<dbReference type="EMBL" id="JELW01000058">
    <property type="protein sequence ID" value="EXU95983.1"/>
    <property type="molecule type" value="Genomic_DNA"/>
</dbReference>
<dbReference type="Gene3D" id="1.20.1560.10">
    <property type="entry name" value="ABC transporter type 1, transmembrane domain"/>
    <property type="match status" value="2"/>
</dbReference>
<accession>A0A0A1UMS3</accession>
<dbReference type="GO" id="GO:0005886">
    <property type="term" value="C:plasma membrane"/>
    <property type="evidence" value="ECO:0007669"/>
    <property type="project" value="UniProtKB-SubCell"/>
</dbReference>
<name>A0A0A1UMS3_9HYPO</name>
<dbReference type="InterPro" id="IPR003593">
    <property type="entry name" value="AAA+_ATPase"/>
</dbReference>
<dbReference type="InterPro" id="IPR036640">
    <property type="entry name" value="ABC1_TM_sf"/>
</dbReference>
<evidence type="ECO:0000256" key="10">
    <source>
        <dbReference type="SAM" id="Phobius"/>
    </source>
</evidence>
<keyword evidence="3" id="KW-1003">Cell membrane</keyword>
<dbReference type="PANTHER" id="PTHR24223">
    <property type="entry name" value="ATP-BINDING CASSETTE SUB-FAMILY C"/>
    <property type="match status" value="1"/>
</dbReference>
<protein>
    <submittedName>
        <fullName evidence="14">ABC transporter</fullName>
    </submittedName>
</protein>
<sequence>MVFSVYIALQVVLLALWASSAAPSTKTTLATASLTIAGFILFANLSYLEHTRSLRPSTLVTIYLGISILLDLARVRTLFFIPGSQSVAKVNLASFCVKLIIFVLELTEKRRLLLPAWQDASPEAVGSVYNRVLFWWLNSLFMKGFRNLISINSLPALDTELLETANPTELVEKWNRVNASNQNALLWTFLLHYKWDLLAGVIPRLACIGFTFAQPFLLERVLDFTAEPVESSRKEFAYGLIGAYAIVYIGKAHKTYRLLTMFRGSLISLIFSKTLRMSATKISDAEAITLMSADIDRIALSLELVHEFYSSFIEIALSMWLLYRLLGVAMAAATAHVVGANTHQRIHFYSHSAAAGNANVPWLEAIERRLAVTTKMLGSMKAIKMTGLTDVMSSVITSLRSLEIEHLASEEREDPRDTPETRKNLDRDSSETSLGFGEPKAVPLGSVSALGDTNAAIVIKDATTGYSAESSILNGINLEISRGKTTVVVGPVGCGKSTLLRLILGEMPVTSGTVSTSFSRAAFCPQSPWITWGTIQNNIIGMSRWDKPWYNTVVKACALSADFEQLRDGDQTNVGTRGSRLSGGQQMRLVSNHVSTSERVNQVMILDDVLTGLDRATEASILDAVFGPSGLLKSSQTTVVLTTNSINHVQYADYIVILNKDGTVAEQGTRDSLSTSGGYIERLSGIVQGTTVRPELELTEETLQELGLPDDEEEQDVTSRGTSDWRIYSYFIHVAGKWTFLLYLFGCACFIFGLNFPSIWLQWWTNANAKTPNDKIGYWLGIYGLLGALAVLGCFASDWIFNIILLPKISRKFHELLLATTMNAPTSFLTSTDAGQIANRRLTQSAVIHRFSQDLQLVDNDLAHALDQTVVQLFTVVISAVLVFTGSGYLAATVPVCIFFVYMIQFYYLRTSRQLRIIDIEAKAPLFSQFLETLAGVSCIRAYGWTDDYLQRNYHVLNTSQRPYYLLWCIQRWLNLVLDLMVGGIAIILVAFATATAGGKTGYLGVALFGIINFSGTLQTLIAQWTQLETALGAISRIRSYVSNTPSENQGADTRHPPEGWPLSGTIEFSNVSASYQSSQEPVLKDVNLSITAGEKVAICGRTGSGKTSLISTLLRLLELDTGSVTIDGVDISTIPRQEVRLRLNTLPQEPFFLQASIRDNVDLLHLSDDESIIAALRSVNLWQMLEERGGLDEMISEELLSHGQRQLFCLARAIVKPSSIVIIDEATSSVNSDEEEIMERFLQDDFRGRTIIAVAHKLHTVLDFDRVVLMDKGHILENGNPRELLANSESAFHSLYMSLSTVSEKKQGQ</sequence>
<feature type="transmembrane region" description="Helical" evidence="10">
    <location>
        <begin position="865"/>
        <end position="884"/>
    </location>
</feature>
<dbReference type="OrthoDB" id="6500128at2759"/>
<dbReference type="Proteomes" id="UP000030151">
    <property type="component" value="Unassembled WGS sequence"/>
</dbReference>
<proteinExistence type="predicted"/>
<feature type="transmembrane region" description="Helical" evidence="10">
    <location>
        <begin position="740"/>
        <end position="764"/>
    </location>
</feature>
<organism evidence="14 15">
    <name type="scientific">Metarhizium robertsii</name>
    <dbReference type="NCBI Taxonomy" id="568076"/>
    <lineage>
        <taxon>Eukaryota</taxon>
        <taxon>Fungi</taxon>
        <taxon>Dikarya</taxon>
        <taxon>Ascomycota</taxon>
        <taxon>Pezizomycotina</taxon>
        <taxon>Sordariomycetes</taxon>
        <taxon>Hypocreomycetidae</taxon>
        <taxon>Hypocreales</taxon>
        <taxon>Clavicipitaceae</taxon>
        <taxon>Metarhizium</taxon>
    </lineage>
</organism>
<dbReference type="InterPro" id="IPR011527">
    <property type="entry name" value="ABC1_TM_dom"/>
</dbReference>
<feature type="transmembrane region" description="Helical" evidence="10">
    <location>
        <begin position="31"/>
        <end position="48"/>
    </location>
</feature>
<dbReference type="SUPFAM" id="SSF52540">
    <property type="entry name" value="P-loop containing nucleoside triphosphate hydrolases"/>
    <property type="match status" value="2"/>
</dbReference>
<feature type="chain" id="PRO_5001980988" evidence="11">
    <location>
        <begin position="22"/>
        <end position="1310"/>
    </location>
</feature>
<keyword evidence="4 10" id="KW-0812">Transmembrane</keyword>
<feature type="region of interest" description="Disordered" evidence="9">
    <location>
        <begin position="407"/>
        <end position="437"/>
    </location>
</feature>
<dbReference type="FunFam" id="1.20.1560.10:FF:000066">
    <property type="entry name" value="ABC multidrug transporter (Eurofung)"/>
    <property type="match status" value="1"/>
</dbReference>
<keyword evidence="2" id="KW-0813">Transport</keyword>
<feature type="domain" description="ABC transporter" evidence="12">
    <location>
        <begin position="457"/>
        <end position="686"/>
    </location>
</feature>
<feature type="domain" description="ABC transporter" evidence="12">
    <location>
        <begin position="1067"/>
        <end position="1298"/>
    </location>
</feature>
<comment type="caution">
    <text evidence="14">The sequence shown here is derived from an EMBL/GenBank/DDBJ whole genome shotgun (WGS) entry which is preliminary data.</text>
</comment>
<feature type="domain" description="ABC transmembrane type-1" evidence="13">
    <location>
        <begin position="741"/>
        <end position="1030"/>
    </location>
</feature>
<evidence type="ECO:0000313" key="15">
    <source>
        <dbReference type="Proteomes" id="UP000030151"/>
    </source>
</evidence>
<evidence type="ECO:0000256" key="7">
    <source>
        <dbReference type="ARBA" id="ARBA00022989"/>
    </source>
</evidence>
<feature type="transmembrane region" description="Helical" evidence="10">
    <location>
        <begin position="973"/>
        <end position="995"/>
    </location>
</feature>
<feature type="signal peptide" evidence="11">
    <location>
        <begin position="1"/>
        <end position="21"/>
    </location>
</feature>
<dbReference type="InterPro" id="IPR027417">
    <property type="entry name" value="P-loop_NTPase"/>
</dbReference>
<dbReference type="GO" id="GO:0140359">
    <property type="term" value="F:ABC-type transporter activity"/>
    <property type="evidence" value="ECO:0007669"/>
    <property type="project" value="InterPro"/>
</dbReference>
<evidence type="ECO:0000256" key="3">
    <source>
        <dbReference type="ARBA" id="ARBA00022475"/>
    </source>
</evidence>
<dbReference type="InterPro" id="IPR044726">
    <property type="entry name" value="ABCC_6TM_D2"/>
</dbReference>
<dbReference type="InterPro" id="IPR017871">
    <property type="entry name" value="ABC_transporter-like_CS"/>
</dbReference>
<feature type="transmembrane region" description="Helical" evidence="10">
    <location>
        <begin position="60"/>
        <end position="81"/>
    </location>
</feature>
<dbReference type="PROSITE" id="PS50893">
    <property type="entry name" value="ABC_TRANSPORTER_2"/>
    <property type="match status" value="2"/>
</dbReference>
<evidence type="ECO:0000256" key="4">
    <source>
        <dbReference type="ARBA" id="ARBA00022692"/>
    </source>
</evidence>
<evidence type="ECO:0000259" key="13">
    <source>
        <dbReference type="PROSITE" id="PS50929"/>
    </source>
</evidence>
<dbReference type="PROSITE" id="PS00211">
    <property type="entry name" value="ABC_TRANSPORTER_1"/>
    <property type="match status" value="1"/>
</dbReference>
<evidence type="ECO:0000256" key="1">
    <source>
        <dbReference type="ARBA" id="ARBA00004651"/>
    </source>
</evidence>
<keyword evidence="8 10" id="KW-0472">Membrane</keyword>
<comment type="subcellular location">
    <subcellularLocation>
        <location evidence="1">Cell membrane</location>
        <topology evidence="1">Multi-pass membrane protein</topology>
    </subcellularLocation>
</comment>
<dbReference type="HOGENOM" id="CLU_000604_27_5_1"/>
<dbReference type="InterPro" id="IPR050173">
    <property type="entry name" value="ABC_transporter_C-like"/>
</dbReference>
<keyword evidence="7 10" id="KW-1133">Transmembrane helix</keyword>
<dbReference type="SUPFAM" id="SSF90123">
    <property type="entry name" value="ABC transporter transmembrane region"/>
    <property type="match status" value="2"/>
</dbReference>
<dbReference type="Pfam" id="PF00005">
    <property type="entry name" value="ABC_tran"/>
    <property type="match status" value="2"/>
</dbReference>
<reference evidence="14 15" key="1">
    <citation type="submission" date="2014-02" db="EMBL/GenBank/DDBJ databases">
        <title>The genome sequence of the entomopathogenic fungus Metarhizium robertsii ARSEF 2575.</title>
        <authorList>
            <person name="Giuliano Garisto Donzelli B."/>
            <person name="Roe B.A."/>
            <person name="Macmil S.L."/>
            <person name="Krasnoff S.B."/>
            <person name="Gibson D.M."/>
        </authorList>
    </citation>
    <scope>NUCLEOTIDE SEQUENCE [LARGE SCALE GENOMIC DNA]</scope>
    <source>
        <strain evidence="14 15">ARSEF 2575</strain>
    </source>
</reference>
<dbReference type="InterPro" id="IPR003439">
    <property type="entry name" value="ABC_transporter-like_ATP-bd"/>
</dbReference>
<evidence type="ECO:0000256" key="11">
    <source>
        <dbReference type="SAM" id="SignalP"/>
    </source>
</evidence>
<dbReference type="Pfam" id="PF00664">
    <property type="entry name" value="ABC_membrane"/>
    <property type="match status" value="1"/>
</dbReference>
<gene>
    <name evidence="14" type="ORF">X797_010941</name>
</gene>
<dbReference type="PROSITE" id="PS50929">
    <property type="entry name" value="ABC_TM1F"/>
    <property type="match status" value="1"/>
</dbReference>
<evidence type="ECO:0000256" key="2">
    <source>
        <dbReference type="ARBA" id="ARBA00022448"/>
    </source>
</evidence>
<evidence type="ECO:0000313" key="14">
    <source>
        <dbReference type="EMBL" id="EXU95983.1"/>
    </source>
</evidence>